<dbReference type="EMBL" id="BART01041838">
    <property type="protein sequence ID" value="GAH29369.1"/>
    <property type="molecule type" value="Genomic_DNA"/>
</dbReference>
<sequence>NLTETTDVKGELIKCPRCGYKWDYTGKANKIKCGKCGRYFRWNHLPHLGH</sequence>
<evidence type="ECO:0000313" key="1">
    <source>
        <dbReference type="EMBL" id="GAH29369.1"/>
    </source>
</evidence>
<accession>X1FIZ1</accession>
<organism evidence="1">
    <name type="scientific">marine sediment metagenome</name>
    <dbReference type="NCBI Taxonomy" id="412755"/>
    <lineage>
        <taxon>unclassified sequences</taxon>
        <taxon>metagenomes</taxon>
        <taxon>ecological metagenomes</taxon>
    </lineage>
</organism>
<name>X1FIZ1_9ZZZZ</name>
<gene>
    <name evidence="1" type="ORF">S01H4_67004</name>
</gene>
<protein>
    <submittedName>
        <fullName evidence="1">Uncharacterized protein</fullName>
    </submittedName>
</protein>
<reference evidence="1" key="1">
    <citation type="journal article" date="2014" name="Front. Microbiol.">
        <title>High frequency of phylogenetically diverse reductive dehalogenase-homologous genes in deep subseafloor sedimentary metagenomes.</title>
        <authorList>
            <person name="Kawai M."/>
            <person name="Futagami T."/>
            <person name="Toyoda A."/>
            <person name="Takaki Y."/>
            <person name="Nishi S."/>
            <person name="Hori S."/>
            <person name="Arai W."/>
            <person name="Tsubouchi T."/>
            <person name="Morono Y."/>
            <person name="Uchiyama I."/>
            <person name="Ito T."/>
            <person name="Fujiyama A."/>
            <person name="Inagaki F."/>
            <person name="Takami H."/>
        </authorList>
    </citation>
    <scope>NUCLEOTIDE SEQUENCE</scope>
    <source>
        <strain evidence="1">Expedition CK06-06</strain>
    </source>
</reference>
<proteinExistence type="predicted"/>
<dbReference type="SUPFAM" id="SSF57850">
    <property type="entry name" value="RING/U-box"/>
    <property type="match status" value="1"/>
</dbReference>
<comment type="caution">
    <text evidence="1">The sequence shown here is derived from an EMBL/GenBank/DDBJ whole genome shotgun (WGS) entry which is preliminary data.</text>
</comment>
<dbReference type="AlphaFoldDB" id="X1FIZ1"/>
<feature type="non-terminal residue" evidence="1">
    <location>
        <position position="1"/>
    </location>
</feature>